<gene>
    <name evidence="6" type="ORF">APTSU1_001051600</name>
</gene>
<dbReference type="Pfam" id="PF07686">
    <property type="entry name" value="V-set"/>
    <property type="match status" value="1"/>
</dbReference>
<keyword evidence="3" id="KW-0393">Immunoglobulin domain</keyword>
<keyword evidence="4" id="KW-0812">Transmembrane</keyword>
<evidence type="ECO:0000256" key="1">
    <source>
        <dbReference type="ARBA" id="ARBA00004370"/>
    </source>
</evidence>
<dbReference type="PROSITE" id="PS50835">
    <property type="entry name" value="IG_LIKE"/>
    <property type="match status" value="2"/>
</dbReference>
<dbReference type="InterPro" id="IPR013783">
    <property type="entry name" value="Ig-like_fold"/>
</dbReference>
<evidence type="ECO:0000256" key="2">
    <source>
        <dbReference type="ARBA" id="ARBA00023136"/>
    </source>
</evidence>
<keyword evidence="7" id="KW-1185">Reference proteome</keyword>
<organism evidence="6 7">
    <name type="scientific">Apodemus speciosus</name>
    <name type="common">Large Japanese field mouse</name>
    <dbReference type="NCBI Taxonomy" id="105296"/>
    <lineage>
        <taxon>Eukaryota</taxon>
        <taxon>Metazoa</taxon>
        <taxon>Chordata</taxon>
        <taxon>Craniata</taxon>
        <taxon>Vertebrata</taxon>
        <taxon>Euteleostomi</taxon>
        <taxon>Mammalia</taxon>
        <taxon>Eutheria</taxon>
        <taxon>Euarchontoglires</taxon>
        <taxon>Glires</taxon>
        <taxon>Rodentia</taxon>
        <taxon>Myomorpha</taxon>
        <taxon>Muroidea</taxon>
        <taxon>Muridae</taxon>
        <taxon>Murinae</taxon>
        <taxon>Apodemus</taxon>
    </lineage>
</organism>
<dbReference type="InterPro" id="IPR013106">
    <property type="entry name" value="Ig_V-set"/>
</dbReference>
<dbReference type="InterPro" id="IPR036179">
    <property type="entry name" value="Ig-like_dom_sf"/>
</dbReference>
<dbReference type="Proteomes" id="UP001623349">
    <property type="component" value="Unassembled WGS sequence"/>
</dbReference>
<evidence type="ECO:0000256" key="4">
    <source>
        <dbReference type="SAM" id="Phobius"/>
    </source>
</evidence>
<dbReference type="EMBL" id="BAAFST010000010">
    <property type="protein sequence ID" value="GAB1295282.1"/>
    <property type="molecule type" value="Genomic_DNA"/>
</dbReference>
<dbReference type="InterPro" id="IPR053896">
    <property type="entry name" value="BTN3A2-like_Ig-C"/>
</dbReference>
<proteinExistence type="predicted"/>
<dbReference type="PANTHER" id="PTHR24100:SF151">
    <property type="entry name" value="ICOS LIGAND"/>
    <property type="match status" value="1"/>
</dbReference>
<keyword evidence="2 4" id="KW-0472">Membrane</keyword>
<dbReference type="Pfam" id="PF22705">
    <property type="entry name" value="C2-set_3"/>
    <property type="match status" value="1"/>
</dbReference>
<evidence type="ECO:0000259" key="5">
    <source>
        <dbReference type="PROSITE" id="PS50835"/>
    </source>
</evidence>
<dbReference type="InterPro" id="IPR003599">
    <property type="entry name" value="Ig_sub"/>
</dbReference>
<feature type="transmembrane region" description="Helical" evidence="4">
    <location>
        <begin position="284"/>
        <end position="304"/>
    </location>
</feature>
<dbReference type="InterPro" id="IPR050504">
    <property type="entry name" value="IgSF_BTN/MOG"/>
</dbReference>
<sequence length="329" mass="37377">MQLKRCRYFVSFGASQPVWKKLHLPCLSSGFFSGPGLLLLLFSSLCAEAEVKEVHAMVGSDVELHCIHPDKHHFNLNDLYVYWQIEDLRAVVTYYLPNESPGIHVNSSYKNRAHLSLDRMKQGDFSLSLKNVTPQDTQEFTCRVFRESTELGKALETVVRLYVAANFSTPVISTSGSSDPSQERTYTCMSKNGYPEPNLYWINKTDNSLIDKALQNNTVYLNELGLYDVFSVLRIPWTLHGDVICCVENVVLHQNITSISQAESFTGNKSTENPPETHNREKKALFSVFAVPMVAVVVVIIVMYRHRCPHRSYTVDPELYSMNLEDPID</sequence>
<feature type="domain" description="Ig-like" evidence="5">
    <location>
        <begin position="35"/>
        <end position="152"/>
    </location>
</feature>
<dbReference type="PANTHER" id="PTHR24100">
    <property type="entry name" value="BUTYROPHILIN"/>
    <property type="match status" value="1"/>
</dbReference>
<dbReference type="SMART" id="SM00409">
    <property type="entry name" value="IG"/>
    <property type="match status" value="1"/>
</dbReference>
<dbReference type="Gene3D" id="2.60.40.10">
    <property type="entry name" value="Immunoglobulins"/>
    <property type="match status" value="2"/>
</dbReference>
<name>A0ABQ0F7T2_APOSI</name>
<reference evidence="6 7" key="1">
    <citation type="submission" date="2024-08" db="EMBL/GenBank/DDBJ databases">
        <title>The draft genome of Apodemus speciosus.</title>
        <authorList>
            <person name="Nabeshima K."/>
            <person name="Suzuki S."/>
            <person name="Onuma M."/>
        </authorList>
    </citation>
    <scope>NUCLEOTIDE SEQUENCE [LARGE SCALE GENOMIC DNA]</scope>
    <source>
        <strain evidence="6">IB14-021</strain>
    </source>
</reference>
<keyword evidence="4" id="KW-1133">Transmembrane helix</keyword>
<dbReference type="SUPFAM" id="SSF48726">
    <property type="entry name" value="Immunoglobulin"/>
    <property type="match status" value="2"/>
</dbReference>
<protein>
    <submittedName>
        <fullName evidence="6">ICOS ligand</fullName>
    </submittedName>
</protein>
<evidence type="ECO:0000313" key="7">
    <source>
        <dbReference type="Proteomes" id="UP001623349"/>
    </source>
</evidence>
<comment type="subcellular location">
    <subcellularLocation>
        <location evidence="1">Membrane</location>
    </subcellularLocation>
</comment>
<evidence type="ECO:0000313" key="6">
    <source>
        <dbReference type="EMBL" id="GAB1295282.1"/>
    </source>
</evidence>
<dbReference type="InterPro" id="IPR007110">
    <property type="entry name" value="Ig-like_dom"/>
</dbReference>
<evidence type="ECO:0000256" key="3">
    <source>
        <dbReference type="ARBA" id="ARBA00023319"/>
    </source>
</evidence>
<accession>A0ABQ0F7T2</accession>
<feature type="domain" description="Ig-like" evidence="5">
    <location>
        <begin position="170"/>
        <end position="266"/>
    </location>
</feature>
<comment type="caution">
    <text evidence="6">The sequence shown here is derived from an EMBL/GenBank/DDBJ whole genome shotgun (WGS) entry which is preliminary data.</text>
</comment>